<evidence type="ECO:0000256" key="6">
    <source>
        <dbReference type="ARBA" id="ARBA00022687"/>
    </source>
</evidence>
<dbReference type="AlphaFoldDB" id="A0ABD0YBB8"/>
<dbReference type="PANTHER" id="PTHR12027:SF98">
    <property type="entry name" value="PROTEIN WNT"/>
    <property type="match status" value="1"/>
</dbReference>
<evidence type="ECO:0000256" key="3">
    <source>
        <dbReference type="ARBA" id="ARBA00022473"/>
    </source>
</evidence>
<dbReference type="EMBL" id="JBFDAA010000010">
    <property type="protein sequence ID" value="KAL1124359.1"/>
    <property type="molecule type" value="Genomic_DNA"/>
</dbReference>
<evidence type="ECO:0000256" key="4">
    <source>
        <dbReference type="ARBA" id="ARBA00022525"/>
    </source>
</evidence>
<sequence length="254" mass="28996">MACKRRNMFNKVTEIGMMWAAGVNNNMLMGGGVCKTVGGLTRSQQEVCLKYPEVTAAALVGLQQAVRECQFQFRWHRWNCSNLSNKSQNPHTSIILKKEFLGWECFSNDEGAKETVERGFLWWSVFDEAIKTLLPCLTKCIEVDRAHVQKQRHILLGTEISAGVTYFPKLWNTFIDKQGEYFSMENQQETRESPFLMNVIMGARNPGQYKVLQKVVSDIKVPPTTTTRHLVLYDFLLRAILLSAFRLALSFGNS</sequence>
<protein>
    <recommendedName>
        <fullName evidence="8">Protein Wnt</fullName>
    </recommendedName>
</protein>
<comment type="function">
    <text evidence="8">Ligand for members of the frizzled family of seven transmembrane receptors.</text>
</comment>
<keyword evidence="6 8" id="KW-0879">Wnt signaling pathway</keyword>
<comment type="caution">
    <text evidence="9">The sequence shown here is derived from an EMBL/GenBank/DDBJ whole genome shotgun (WGS) entry which is preliminary data.</text>
</comment>
<dbReference type="Pfam" id="PF00110">
    <property type="entry name" value="wnt"/>
    <property type="match status" value="1"/>
</dbReference>
<organism evidence="9 10">
    <name type="scientific">Ranatra chinensis</name>
    <dbReference type="NCBI Taxonomy" id="642074"/>
    <lineage>
        <taxon>Eukaryota</taxon>
        <taxon>Metazoa</taxon>
        <taxon>Ecdysozoa</taxon>
        <taxon>Arthropoda</taxon>
        <taxon>Hexapoda</taxon>
        <taxon>Insecta</taxon>
        <taxon>Pterygota</taxon>
        <taxon>Neoptera</taxon>
        <taxon>Paraneoptera</taxon>
        <taxon>Hemiptera</taxon>
        <taxon>Heteroptera</taxon>
        <taxon>Panheteroptera</taxon>
        <taxon>Nepomorpha</taxon>
        <taxon>Nepidae</taxon>
        <taxon>Ranatrinae</taxon>
        <taxon>Ranatra</taxon>
    </lineage>
</organism>
<dbReference type="InterPro" id="IPR005817">
    <property type="entry name" value="Wnt"/>
</dbReference>
<evidence type="ECO:0000313" key="9">
    <source>
        <dbReference type="EMBL" id="KAL1124359.1"/>
    </source>
</evidence>
<keyword evidence="4" id="KW-0964">Secreted</keyword>
<dbReference type="Proteomes" id="UP001558652">
    <property type="component" value="Unassembled WGS sequence"/>
</dbReference>
<keyword evidence="5" id="KW-0272">Extracellular matrix</keyword>
<dbReference type="GO" id="GO:0016055">
    <property type="term" value="P:Wnt signaling pathway"/>
    <property type="evidence" value="ECO:0007669"/>
    <property type="project" value="UniProtKB-KW"/>
</dbReference>
<evidence type="ECO:0000256" key="7">
    <source>
        <dbReference type="ARBA" id="ARBA00023157"/>
    </source>
</evidence>
<name>A0ABD0YBB8_9HEMI</name>
<evidence type="ECO:0000256" key="1">
    <source>
        <dbReference type="ARBA" id="ARBA00004498"/>
    </source>
</evidence>
<comment type="subcellular location">
    <subcellularLocation>
        <location evidence="1 8">Secreted</location>
        <location evidence="1 8">Extracellular space</location>
        <location evidence="1 8">Extracellular matrix</location>
    </subcellularLocation>
</comment>
<evidence type="ECO:0000256" key="8">
    <source>
        <dbReference type="RuleBase" id="RU003500"/>
    </source>
</evidence>
<keyword evidence="3 8" id="KW-0217">Developmental protein</keyword>
<keyword evidence="7" id="KW-1015">Disulfide bond</keyword>
<evidence type="ECO:0000313" key="10">
    <source>
        <dbReference type="Proteomes" id="UP001558652"/>
    </source>
</evidence>
<accession>A0ABD0YBB8</accession>
<evidence type="ECO:0000256" key="5">
    <source>
        <dbReference type="ARBA" id="ARBA00022530"/>
    </source>
</evidence>
<keyword evidence="10" id="KW-1185">Reference proteome</keyword>
<evidence type="ECO:0000256" key="2">
    <source>
        <dbReference type="ARBA" id="ARBA00005683"/>
    </source>
</evidence>
<comment type="similarity">
    <text evidence="2 8">Belongs to the Wnt family.</text>
</comment>
<proteinExistence type="inferred from homology"/>
<reference evidence="9 10" key="1">
    <citation type="submission" date="2024-07" db="EMBL/GenBank/DDBJ databases">
        <title>Chromosome-level genome assembly of the water stick insect Ranatra chinensis (Heteroptera: Nepidae).</title>
        <authorList>
            <person name="Liu X."/>
        </authorList>
    </citation>
    <scope>NUCLEOTIDE SEQUENCE [LARGE SCALE GENOMIC DNA]</scope>
    <source>
        <strain evidence="9">Cailab_2021Rc</strain>
        <tissue evidence="9">Muscle</tissue>
    </source>
</reference>
<dbReference type="PANTHER" id="PTHR12027">
    <property type="entry name" value="WNT RELATED"/>
    <property type="match status" value="1"/>
</dbReference>
<gene>
    <name evidence="9" type="ORF">AAG570_000988</name>
</gene>